<gene>
    <name evidence="7" type="ORF">SAMN05660841_02169</name>
</gene>
<name>A0A1T5DTW0_9SPHI</name>
<keyword evidence="8" id="KW-1185">Reference proteome</keyword>
<dbReference type="InterPro" id="IPR022791">
    <property type="entry name" value="L-PG_synthase/AglD"/>
</dbReference>
<feature type="transmembrane region" description="Helical" evidence="6">
    <location>
        <begin position="44"/>
        <end position="65"/>
    </location>
</feature>
<dbReference type="NCBIfam" id="TIGR00374">
    <property type="entry name" value="flippase-like domain"/>
    <property type="match status" value="1"/>
</dbReference>
<evidence type="ECO:0000256" key="1">
    <source>
        <dbReference type="ARBA" id="ARBA00004651"/>
    </source>
</evidence>
<dbReference type="GO" id="GO:0005886">
    <property type="term" value="C:plasma membrane"/>
    <property type="evidence" value="ECO:0007669"/>
    <property type="project" value="UniProtKB-SubCell"/>
</dbReference>
<protein>
    <recommendedName>
        <fullName evidence="9">Lysylphosphatidylglycerol synthase TM region</fullName>
    </recommendedName>
</protein>
<dbReference type="OrthoDB" id="1123508at2"/>
<organism evidence="7 8">
    <name type="scientific">Sphingobacterium nematocida</name>
    <dbReference type="NCBI Taxonomy" id="1513896"/>
    <lineage>
        <taxon>Bacteria</taxon>
        <taxon>Pseudomonadati</taxon>
        <taxon>Bacteroidota</taxon>
        <taxon>Sphingobacteriia</taxon>
        <taxon>Sphingobacteriales</taxon>
        <taxon>Sphingobacteriaceae</taxon>
        <taxon>Sphingobacterium</taxon>
    </lineage>
</organism>
<dbReference type="EMBL" id="FUZF01000008">
    <property type="protein sequence ID" value="SKB74960.1"/>
    <property type="molecule type" value="Genomic_DNA"/>
</dbReference>
<sequence>MKKKTTLNVVKNIFKVIVTLGALYWVAQKIDFEQLRDTLSDSNWLFLFLALCCYVLSLITASSRLNSFFKTIGLKLSEYYNLKLYSLGLIYNFFLPGGVGGDAYKVYFLKKKYSFSGRSLLSAVFFDRLSGLWAMAIVSCTLVVFMPRLAIPNTVTITAAAVGSISYLYILYLFFRPFAQRFMQTHFKALMVQGFQVLSAICILYALGHDEKFSPYLLIFLVSSIVAIIPSIGGAIGIREAFAATAAKYIQIDDQLAITVSLIFYVISLVSSLPGIYFIFKPSSLGEDRLPSAAEVEKEIDKETLEENA</sequence>
<evidence type="ECO:0000256" key="3">
    <source>
        <dbReference type="ARBA" id="ARBA00022692"/>
    </source>
</evidence>
<evidence type="ECO:0000313" key="8">
    <source>
        <dbReference type="Proteomes" id="UP000190150"/>
    </source>
</evidence>
<feature type="transmembrane region" description="Helical" evidence="6">
    <location>
        <begin position="129"/>
        <end position="151"/>
    </location>
</feature>
<evidence type="ECO:0000313" key="7">
    <source>
        <dbReference type="EMBL" id="SKB74960.1"/>
    </source>
</evidence>
<dbReference type="RefSeq" id="WP_079643100.1">
    <property type="nucleotide sequence ID" value="NZ_FUZF01000008.1"/>
</dbReference>
<feature type="transmembrane region" description="Helical" evidence="6">
    <location>
        <begin position="256"/>
        <end position="280"/>
    </location>
</feature>
<dbReference type="AlphaFoldDB" id="A0A1T5DTW0"/>
<comment type="subcellular location">
    <subcellularLocation>
        <location evidence="1">Cell membrane</location>
        <topology evidence="1">Multi-pass membrane protein</topology>
    </subcellularLocation>
</comment>
<evidence type="ECO:0008006" key="9">
    <source>
        <dbReference type="Google" id="ProtNLM"/>
    </source>
</evidence>
<dbReference type="Pfam" id="PF03706">
    <property type="entry name" value="LPG_synthase_TM"/>
    <property type="match status" value="2"/>
</dbReference>
<keyword evidence="3 6" id="KW-0812">Transmembrane</keyword>
<keyword evidence="2" id="KW-1003">Cell membrane</keyword>
<feature type="transmembrane region" description="Helical" evidence="6">
    <location>
        <begin position="187"/>
        <end position="207"/>
    </location>
</feature>
<proteinExistence type="predicted"/>
<feature type="transmembrane region" description="Helical" evidence="6">
    <location>
        <begin position="12"/>
        <end position="32"/>
    </location>
</feature>
<keyword evidence="5 6" id="KW-0472">Membrane</keyword>
<dbReference type="STRING" id="1513896.SAMN05660841_02169"/>
<dbReference type="Proteomes" id="UP000190150">
    <property type="component" value="Unassembled WGS sequence"/>
</dbReference>
<feature type="transmembrane region" description="Helical" evidence="6">
    <location>
        <begin position="157"/>
        <end position="175"/>
    </location>
</feature>
<evidence type="ECO:0000256" key="4">
    <source>
        <dbReference type="ARBA" id="ARBA00022989"/>
    </source>
</evidence>
<evidence type="ECO:0000256" key="6">
    <source>
        <dbReference type="SAM" id="Phobius"/>
    </source>
</evidence>
<feature type="transmembrane region" description="Helical" evidence="6">
    <location>
        <begin position="85"/>
        <end position="108"/>
    </location>
</feature>
<keyword evidence="4 6" id="KW-1133">Transmembrane helix</keyword>
<dbReference type="PANTHER" id="PTHR40277:SF1">
    <property type="entry name" value="BLL5419 PROTEIN"/>
    <property type="match status" value="1"/>
</dbReference>
<reference evidence="8" key="1">
    <citation type="submission" date="2017-02" db="EMBL/GenBank/DDBJ databases">
        <authorList>
            <person name="Varghese N."/>
            <person name="Submissions S."/>
        </authorList>
    </citation>
    <scope>NUCLEOTIDE SEQUENCE [LARGE SCALE GENOMIC DNA]</scope>
    <source>
        <strain evidence="8">DSM 24091</strain>
    </source>
</reference>
<accession>A0A1T5DTW0</accession>
<dbReference type="PANTHER" id="PTHR40277">
    <property type="entry name" value="BLL5419 PROTEIN"/>
    <property type="match status" value="1"/>
</dbReference>
<evidence type="ECO:0000256" key="2">
    <source>
        <dbReference type="ARBA" id="ARBA00022475"/>
    </source>
</evidence>
<evidence type="ECO:0000256" key="5">
    <source>
        <dbReference type="ARBA" id="ARBA00023136"/>
    </source>
</evidence>
<feature type="transmembrane region" description="Helical" evidence="6">
    <location>
        <begin position="213"/>
        <end position="236"/>
    </location>
</feature>